<keyword evidence="1" id="KW-0812">Transmembrane</keyword>
<dbReference type="AlphaFoldDB" id="A0A9X0YJE8"/>
<dbReference type="PANTHER" id="PTHR28008">
    <property type="entry name" value="DOMAIN PROTEIN, PUTATIVE (AFU_ORTHOLOGUE AFUA_3G10980)-RELATED"/>
    <property type="match status" value="1"/>
</dbReference>
<feature type="chain" id="PRO_5040960707" evidence="2">
    <location>
        <begin position="20"/>
        <end position="124"/>
    </location>
</feature>
<keyword evidence="1" id="KW-1133">Transmembrane helix</keyword>
<dbReference type="Pfam" id="PF04892">
    <property type="entry name" value="VanZ"/>
    <property type="match status" value="1"/>
</dbReference>
<dbReference type="InterPro" id="IPR006976">
    <property type="entry name" value="VanZ-like"/>
</dbReference>
<protein>
    <submittedName>
        <fullName evidence="4">Glycopeptide antibiotics resistance protein</fullName>
    </submittedName>
</protein>
<sequence length="124" mass="13839">MLKKSVLIPAALLYTFALATLSLVNLNNITEGSPKNSDKAFHFLAYCLLALVWYIVFKYGYKWSQIKALCSAGLFSISFGVLIEYLQGNFTETRQFDVLDIAANSAGVIIMLLILAIKKKTEHK</sequence>
<dbReference type="RefSeq" id="WP_057783531.1">
    <property type="nucleotide sequence ID" value="NZ_JAGGJQ010000001.1"/>
</dbReference>
<dbReference type="OrthoDB" id="5472246at2"/>
<evidence type="ECO:0000256" key="1">
    <source>
        <dbReference type="SAM" id="Phobius"/>
    </source>
</evidence>
<feature type="domain" description="VanZ-like" evidence="3">
    <location>
        <begin position="32"/>
        <end position="117"/>
    </location>
</feature>
<accession>A0A9X0YJE8</accession>
<feature type="transmembrane region" description="Helical" evidence="1">
    <location>
        <begin position="98"/>
        <end position="117"/>
    </location>
</feature>
<keyword evidence="1" id="KW-0472">Membrane</keyword>
<dbReference type="NCBIfam" id="NF037970">
    <property type="entry name" value="vanZ_1"/>
    <property type="match status" value="1"/>
</dbReference>
<evidence type="ECO:0000256" key="2">
    <source>
        <dbReference type="SAM" id="SignalP"/>
    </source>
</evidence>
<dbReference type="EMBL" id="JAGGJQ010000001">
    <property type="protein sequence ID" value="MBP1838362.1"/>
    <property type="molecule type" value="Genomic_DNA"/>
</dbReference>
<gene>
    <name evidence="4" type="ORF">J2Z56_000258</name>
    <name evidence="5" type="ORF">J2Z57_000924</name>
</gene>
<evidence type="ECO:0000313" key="7">
    <source>
        <dbReference type="Proteomes" id="UP001231587"/>
    </source>
</evidence>
<organism evidence="4 6">
    <name type="scientific">Formosa algae</name>
    <dbReference type="NCBI Taxonomy" id="225843"/>
    <lineage>
        <taxon>Bacteria</taxon>
        <taxon>Pseudomonadati</taxon>
        <taxon>Bacteroidota</taxon>
        <taxon>Flavobacteriia</taxon>
        <taxon>Flavobacteriales</taxon>
        <taxon>Flavobacteriaceae</taxon>
        <taxon>Formosa</taxon>
    </lineage>
</organism>
<dbReference type="Proteomes" id="UP001231587">
    <property type="component" value="Unassembled WGS sequence"/>
</dbReference>
<dbReference type="Proteomes" id="UP001138672">
    <property type="component" value="Unassembled WGS sequence"/>
</dbReference>
<dbReference type="PANTHER" id="PTHR28008:SF1">
    <property type="entry name" value="DOMAIN PROTEIN, PUTATIVE (AFU_ORTHOLOGUE AFUA_3G10980)-RELATED"/>
    <property type="match status" value="1"/>
</dbReference>
<feature type="signal peptide" evidence="2">
    <location>
        <begin position="1"/>
        <end position="19"/>
    </location>
</feature>
<keyword evidence="2" id="KW-0732">Signal</keyword>
<evidence type="ECO:0000313" key="6">
    <source>
        <dbReference type="Proteomes" id="UP001138672"/>
    </source>
</evidence>
<feature type="transmembrane region" description="Helical" evidence="1">
    <location>
        <begin position="42"/>
        <end position="61"/>
    </location>
</feature>
<name>A0A9X0YJE8_9FLAO</name>
<feature type="transmembrane region" description="Helical" evidence="1">
    <location>
        <begin position="68"/>
        <end position="86"/>
    </location>
</feature>
<evidence type="ECO:0000313" key="5">
    <source>
        <dbReference type="EMBL" id="MDQ0334497.1"/>
    </source>
</evidence>
<keyword evidence="7" id="KW-1185">Reference proteome</keyword>
<evidence type="ECO:0000259" key="3">
    <source>
        <dbReference type="Pfam" id="PF04892"/>
    </source>
</evidence>
<evidence type="ECO:0000313" key="4">
    <source>
        <dbReference type="EMBL" id="MBP1838362.1"/>
    </source>
</evidence>
<comment type="caution">
    <text evidence="4">The sequence shown here is derived from an EMBL/GenBank/DDBJ whole genome shotgun (WGS) entry which is preliminary data.</text>
</comment>
<reference evidence="4" key="1">
    <citation type="submission" date="2021-03" db="EMBL/GenBank/DDBJ databases">
        <title>Genomic Encyclopedia of Type Strains, Phase IV (KMG-IV): sequencing the most valuable type-strain genomes for metagenomic binning, comparative biology and taxonomic classification.</title>
        <authorList>
            <person name="Goeker M."/>
        </authorList>
    </citation>
    <scope>NUCLEOTIDE SEQUENCE</scope>
    <source>
        <strain evidence="4">DSM 15523</strain>
        <strain evidence="5 7">DSM 16476</strain>
    </source>
</reference>
<dbReference type="EMBL" id="JAUSUU010000002">
    <property type="protein sequence ID" value="MDQ0334497.1"/>
    <property type="molecule type" value="Genomic_DNA"/>
</dbReference>
<proteinExistence type="predicted"/>